<dbReference type="GO" id="GO:0005576">
    <property type="term" value="C:extracellular region"/>
    <property type="evidence" value="ECO:0007669"/>
    <property type="project" value="TreeGrafter"/>
</dbReference>
<protein>
    <submittedName>
        <fullName evidence="9">von Willebrand factor D and EGF domain-containing protein</fullName>
    </submittedName>
</protein>
<dbReference type="Gene3D" id="2.20.100.10">
    <property type="entry name" value="Thrombospondin type-1 (TSP1) repeat"/>
    <property type="match status" value="3"/>
</dbReference>
<dbReference type="PROSITE" id="PS50026">
    <property type="entry name" value="EGF_3"/>
    <property type="match status" value="3"/>
</dbReference>
<dbReference type="Proteomes" id="UP001152320">
    <property type="component" value="Chromosome 9"/>
</dbReference>
<feature type="disulfide bond" evidence="5">
    <location>
        <begin position="799"/>
        <end position="808"/>
    </location>
</feature>
<evidence type="ECO:0000256" key="4">
    <source>
        <dbReference type="ARBA" id="ARBA00023157"/>
    </source>
</evidence>
<feature type="domain" description="EGF-like" evidence="8">
    <location>
        <begin position="840"/>
        <end position="872"/>
    </location>
</feature>
<feature type="disulfide bond" evidence="5">
    <location>
        <begin position="926"/>
        <end position="935"/>
    </location>
</feature>
<gene>
    <name evidence="9" type="ORF">HOLleu_20753</name>
</gene>
<dbReference type="OrthoDB" id="10045365at2759"/>
<dbReference type="PROSITE" id="PS00022">
    <property type="entry name" value="EGF_1"/>
    <property type="match status" value="2"/>
</dbReference>
<accession>A0A9Q1C141</accession>
<feature type="region of interest" description="Disordered" evidence="6">
    <location>
        <begin position="558"/>
        <end position="606"/>
    </location>
</feature>
<dbReference type="EMBL" id="JAIZAY010000009">
    <property type="protein sequence ID" value="KAJ8036701.1"/>
    <property type="molecule type" value="Genomic_DNA"/>
</dbReference>
<reference evidence="9" key="1">
    <citation type="submission" date="2021-10" db="EMBL/GenBank/DDBJ databases">
        <title>Tropical sea cucumber genome reveals ecological adaptation and Cuvierian tubules defense mechanism.</title>
        <authorList>
            <person name="Chen T."/>
        </authorList>
    </citation>
    <scope>NUCLEOTIDE SEQUENCE</scope>
    <source>
        <strain evidence="9">Nanhai2018</strain>
        <tissue evidence="9">Muscle</tissue>
    </source>
</reference>
<dbReference type="GO" id="GO:0005102">
    <property type="term" value="F:signaling receptor binding"/>
    <property type="evidence" value="ECO:0007669"/>
    <property type="project" value="TreeGrafter"/>
</dbReference>
<keyword evidence="1 5" id="KW-0245">EGF-like domain</keyword>
<comment type="caution">
    <text evidence="9">The sequence shown here is derived from an EMBL/GenBank/DDBJ whole genome shotgun (WGS) entry which is preliminary data.</text>
</comment>
<dbReference type="InterPro" id="IPR048287">
    <property type="entry name" value="TSPN-like_N"/>
</dbReference>
<dbReference type="PANTHER" id="PTHR14949">
    <property type="entry name" value="EGF-LIKE-DOMAIN, MULTIPLE 7, 8"/>
    <property type="match status" value="1"/>
</dbReference>
<evidence type="ECO:0000256" key="2">
    <source>
        <dbReference type="ARBA" id="ARBA00022729"/>
    </source>
</evidence>
<dbReference type="PANTHER" id="PTHR14949:SF56">
    <property type="entry name" value="EGF-LIKE-DOMAIN, MULTIPLE 7"/>
    <property type="match status" value="1"/>
</dbReference>
<evidence type="ECO:0000313" key="10">
    <source>
        <dbReference type="Proteomes" id="UP001152320"/>
    </source>
</evidence>
<dbReference type="Gene3D" id="2.40.50.120">
    <property type="match status" value="1"/>
</dbReference>
<evidence type="ECO:0000256" key="5">
    <source>
        <dbReference type="PROSITE-ProRule" id="PRU00076"/>
    </source>
</evidence>
<feature type="disulfide bond" evidence="5">
    <location>
        <begin position="908"/>
        <end position="918"/>
    </location>
</feature>
<dbReference type="PROSITE" id="PS50092">
    <property type="entry name" value="TSP1"/>
    <property type="match status" value="3"/>
</dbReference>
<dbReference type="Gene3D" id="2.60.120.200">
    <property type="match status" value="1"/>
</dbReference>
<feature type="disulfide bond" evidence="5">
    <location>
        <begin position="862"/>
        <end position="871"/>
    </location>
</feature>
<organism evidence="9 10">
    <name type="scientific">Holothuria leucospilota</name>
    <name type="common">Black long sea cucumber</name>
    <name type="synonym">Mertensiothuria leucospilota</name>
    <dbReference type="NCBI Taxonomy" id="206669"/>
    <lineage>
        <taxon>Eukaryota</taxon>
        <taxon>Metazoa</taxon>
        <taxon>Echinodermata</taxon>
        <taxon>Eleutherozoa</taxon>
        <taxon>Echinozoa</taxon>
        <taxon>Holothuroidea</taxon>
        <taxon>Aspidochirotacea</taxon>
        <taxon>Aspidochirotida</taxon>
        <taxon>Holothuriidae</taxon>
        <taxon>Holothuria</taxon>
    </lineage>
</organism>
<dbReference type="InterPro" id="IPR036383">
    <property type="entry name" value="TSP1_rpt_sf"/>
</dbReference>
<feature type="chain" id="PRO_5040427897" evidence="7">
    <location>
        <begin position="21"/>
        <end position="1035"/>
    </location>
</feature>
<dbReference type="SMART" id="SM00209">
    <property type="entry name" value="TSP1"/>
    <property type="match status" value="3"/>
</dbReference>
<dbReference type="CDD" id="cd00054">
    <property type="entry name" value="EGF_CA"/>
    <property type="match status" value="1"/>
</dbReference>
<evidence type="ECO:0000256" key="3">
    <source>
        <dbReference type="ARBA" id="ARBA00022737"/>
    </source>
</evidence>
<feature type="signal peptide" evidence="7">
    <location>
        <begin position="1"/>
        <end position="20"/>
    </location>
</feature>
<dbReference type="Gene3D" id="2.10.25.10">
    <property type="entry name" value="Laminin"/>
    <property type="match status" value="4"/>
</dbReference>
<proteinExistence type="predicted"/>
<keyword evidence="3" id="KW-0677">Repeat</keyword>
<dbReference type="InterPro" id="IPR013032">
    <property type="entry name" value="EGF-like_CS"/>
</dbReference>
<dbReference type="InterPro" id="IPR008993">
    <property type="entry name" value="TIMP-like_OB-fold"/>
</dbReference>
<dbReference type="InterPro" id="IPR000884">
    <property type="entry name" value="TSP1_rpt"/>
</dbReference>
<feature type="domain" description="EGF-like" evidence="8">
    <location>
        <begin position="904"/>
        <end position="936"/>
    </location>
</feature>
<feature type="region of interest" description="Disordered" evidence="6">
    <location>
        <begin position="463"/>
        <end position="516"/>
    </location>
</feature>
<feature type="domain" description="EGF-like" evidence="8">
    <location>
        <begin position="777"/>
        <end position="809"/>
    </location>
</feature>
<keyword evidence="2 7" id="KW-0732">Signal</keyword>
<keyword evidence="4 5" id="KW-1015">Disulfide bond</keyword>
<sequence>MANLLSLFTTSLILLCECYAQFSAQCNFKPSINFRTDNSDIVVKGAVLRKLEELTTAENTYTIDVVVTEVYKGYKTFGNISSIALSAPNSDVPNVYRFGNFRLGPCLTEVRPHAEYIFFLTTGRSSPVLNPAIGGLEGQESKEVTPNQDEGRIQLQPQYNQGVTDPVEEFSVNREKMILMKLGWSTWGSWSPCSDPCGGTGTQSRKRTCDKDFADACEGAVKEVRECNLFGCGQMKNLLEIMNLQDRPTGVRHPKNRHSAYRITSEASITISTSMIYTHVFPDEFSILLSLKPRPSGSLDNSNLYAVVMVGPQRDLQLAIHIGRHPTVLYHTPYGRREIVFEGYTITRDWHSIAFGIRRNSVTMVADCSYEKIKNLPVGDEISIGTDGFTSIGSPSGGVDGISDITFSGDIDQFVILPDPAAASLQCSSQERMLPLPPEDLFDYYPVRDPDSADVPFDIDPAQVNPSLDISTTPSTVRIPTTPSTTDNIFQSTPIPSPSTTEPSGKVTEKPDFIDDENAIPPVNIIPNGVEPDIIVIPSRGDHPDIIVDPEVIRLPSSIEPEAERSIKQTTKAPKIPAPEGPERNHDERQIKGSPANIPLKVTDMRPGEGAYPPGDGYLRDNGDLFDDASSGDDAYNEGGVEWSTWSTCSTTCGLGTRYRFGFCQKDSTHLDCRRGHTITAQRKSCKLHNCEGVMQWSDWSACSRTCGENSVRTRMAFCPDERAHEDCIRPGQTVVERKSCDVPACSDVCAEECQNGGECRNGECVCPPGYSGQSCQHQTCSPQCRNGGVCLSNNVCQCPDGTLPPYCTRRCTPDCQNGGTCSTGNRCHCPEGYSGFRCETPICTSSCQNGGRCVGPDKCQCTSGYGGTDCSKAQCLLGCENGGTCIRPDYCRCPPAYRGSRCEIGYCRERCRNGGTCIGADTCKCTRGYTGAFCKRSKCPRGCPPSMTCVGHNRCIPKSFASRGTKHSSAGRKTWCPLTSFSQQIKTSYVKPVIRNIRISCGPFGLQSCNSQRLAYTIAYRTTYKTSYRCANRG</sequence>
<evidence type="ECO:0000256" key="1">
    <source>
        <dbReference type="ARBA" id="ARBA00022536"/>
    </source>
</evidence>
<comment type="caution">
    <text evidence="5">Lacks conserved residue(s) required for the propagation of feature annotation.</text>
</comment>
<evidence type="ECO:0000259" key="8">
    <source>
        <dbReference type="PROSITE" id="PS50026"/>
    </source>
</evidence>
<evidence type="ECO:0000313" key="9">
    <source>
        <dbReference type="EMBL" id="KAJ8036701.1"/>
    </source>
</evidence>
<feature type="disulfide bond" evidence="5">
    <location>
        <begin position="844"/>
        <end position="854"/>
    </location>
</feature>
<feature type="disulfide bond" evidence="5">
    <location>
        <begin position="781"/>
        <end position="791"/>
    </location>
</feature>
<evidence type="ECO:0000256" key="6">
    <source>
        <dbReference type="SAM" id="MobiDB-lite"/>
    </source>
</evidence>
<dbReference type="InterPro" id="IPR000742">
    <property type="entry name" value="EGF"/>
</dbReference>
<dbReference type="SMART" id="SM00181">
    <property type="entry name" value="EGF"/>
    <property type="match status" value="6"/>
</dbReference>
<evidence type="ECO:0000256" key="7">
    <source>
        <dbReference type="SAM" id="SignalP"/>
    </source>
</evidence>
<dbReference type="SUPFAM" id="SSF50242">
    <property type="entry name" value="TIMP-like"/>
    <property type="match status" value="1"/>
</dbReference>
<feature type="compositionally biased region" description="Basic and acidic residues" evidence="6">
    <location>
        <begin position="581"/>
        <end position="591"/>
    </location>
</feature>
<dbReference type="InterPro" id="IPR050969">
    <property type="entry name" value="Dev_Signal_Modulators"/>
</dbReference>
<dbReference type="AlphaFoldDB" id="A0A9Q1C141"/>
<dbReference type="SUPFAM" id="SSF82895">
    <property type="entry name" value="TSP-1 type 1 repeat"/>
    <property type="match status" value="3"/>
</dbReference>
<dbReference type="GO" id="GO:0009986">
    <property type="term" value="C:cell surface"/>
    <property type="evidence" value="ECO:0007669"/>
    <property type="project" value="TreeGrafter"/>
</dbReference>
<dbReference type="SMART" id="SM00210">
    <property type="entry name" value="TSPN"/>
    <property type="match status" value="1"/>
</dbReference>
<keyword evidence="10" id="KW-1185">Reference proteome</keyword>
<name>A0A9Q1C141_HOLLE</name>
<feature type="compositionally biased region" description="Low complexity" evidence="6">
    <location>
        <begin position="492"/>
        <end position="504"/>
    </location>
</feature>
<feature type="compositionally biased region" description="Polar residues" evidence="6">
    <location>
        <begin position="464"/>
        <end position="491"/>
    </location>
</feature>
<dbReference type="PROSITE" id="PS01186">
    <property type="entry name" value="EGF_2"/>
    <property type="match status" value="2"/>
</dbReference>
<dbReference type="SUPFAM" id="SSF49899">
    <property type="entry name" value="Concanavalin A-like lectins/glucanases"/>
    <property type="match status" value="1"/>
</dbReference>
<dbReference type="Pfam" id="PF00090">
    <property type="entry name" value="TSP_1"/>
    <property type="match status" value="2"/>
</dbReference>
<dbReference type="InterPro" id="IPR013320">
    <property type="entry name" value="ConA-like_dom_sf"/>
</dbReference>
<dbReference type="Pfam" id="PF12661">
    <property type="entry name" value="hEGF"/>
    <property type="match status" value="5"/>
</dbReference>